<dbReference type="Gene3D" id="3.40.50.1110">
    <property type="entry name" value="SGNH hydrolase"/>
    <property type="match status" value="1"/>
</dbReference>
<organism evidence="8 9">
    <name type="scientific">Mycolicibacterium duvalii</name>
    <dbReference type="NCBI Taxonomy" id="39688"/>
    <lineage>
        <taxon>Bacteria</taxon>
        <taxon>Bacillati</taxon>
        <taxon>Actinomycetota</taxon>
        <taxon>Actinomycetes</taxon>
        <taxon>Mycobacteriales</taxon>
        <taxon>Mycobacteriaceae</taxon>
        <taxon>Mycolicibacterium</taxon>
    </lineage>
</organism>
<dbReference type="OrthoDB" id="3404679at2"/>
<keyword evidence="5" id="KW-1133">Transmembrane helix</keyword>
<protein>
    <submittedName>
        <fullName evidence="8">Membrane protein</fullName>
    </submittedName>
</protein>
<evidence type="ECO:0000256" key="4">
    <source>
        <dbReference type="ARBA" id="ARBA00022692"/>
    </source>
</evidence>
<reference evidence="8 9" key="1">
    <citation type="journal article" date="2019" name="Emerg. Microbes Infect.">
        <title>Comprehensive subspecies identification of 175 nontuberculous mycobacteria species based on 7547 genomic profiles.</title>
        <authorList>
            <person name="Matsumoto Y."/>
            <person name="Kinjo T."/>
            <person name="Motooka D."/>
            <person name="Nabeya D."/>
            <person name="Jung N."/>
            <person name="Uechi K."/>
            <person name="Horii T."/>
            <person name="Iida T."/>
            <person name="Fujita J."/>
            <person name="Nakamura S."/>
        </authorList>
    </citation>
    <scope>NUCLEOTIDE SEQUENCE [LARGE SCALE GENOMIC DNA]</scope>
    <source>
        <strain evidence="8 9">JCM 6396</strain>
    </source>
</reference>
<dbReference type="InterPro" id="IPR043968">
    <property type="entry name" value="SGNH"/>
</dbReference>
<keyword evidence="2" id="KW-1003">Cell membrane</keyword>
<dbReference type="GO" id="GO:0009103">
    <property type="term" value="P:lipopolysaccharide biosynthetic process"/>
    <property type="evidence" value="ECO:0007669"/>
    <property type="project" value="TreeGrafter"/>
</dbReference>
<dbReference type="InterPro" id="IPR002656">
    <property type="entry name" value="Acyl_transf_3_dom"/>
</dbReference>
<dbReference type="GO" id="GO:0005886">
    <property type="term" value="C:plasma membrane"/>
    <property type="evidence" value="ECO:0007669"/>
    <property type="project" value="UniProtKB-SubCell"/>
</dbReference>
<dbReference type="RefSeq" id="WP_098005960.1">
    <property type="nucleotide sequence ID" value="NZ_AP022563.1"/>
</dbReference>
<dbReference type="SUPFAM" id="SSF52266">
    <property type="entry name" value="SGNH hydrolase"/>
    <property type="match status" value="1"/>
</dbReference>
<name>A0A7I7KA97_9MYCO</name>
<dbReference type="EMBL" id="AP022563">
    <property type="protein sequence ID" value="BBX20418.1"/>
    <property type="molecule type" value="Genomic_DNA"/>
</dbReference>
<evidence type="ECO:0000256" key="6">
    <source>
        <dbReference type="ARBA" id="ARBA00023136"/>
    </source>
</evidence>
<dbReference type="KEGG" id="mdu:MDUV_52780"/>
<evidence type="ECO:0000256" key="2">
    <source>
        <dbReference type="ARBA" id="ARBA00022475"/>
    </source>
</evidence>
<dbReference type="PANTHER" id="PTHR23028">
    <property type="entry name" value="ACETYLTRANSFERASE"/>
    <property type="match status" value="1"/>
</dbReference>
<dbReference type="Pfam" id="PF01757">
    <property type="entry name" value="Acyl_transf_3"/>
    <property type="match status" value="1"/>
</dbReference>
<keyword evidence="4" id="KW-0812">Transmembrane</keyword>
<evidence type="ECO:0000256" key="7">
    <source>
        <dbReference type="ARBA" id="ARBA00023315"/>
    </source>
</evidence>
<dbReference type="InterPro" id="IPR050879">
    <property type="entry name" value="Acyltransferase_3"/>
</dbReference>
<dbReference type="AlphaFoldDB" id="A0A7I7KA97"/>
<dbReference type="Pfam" id="PF19040">
    <property type="entry name" value="SGNH"/>
    <property type="match status" value="1"/>
</dbReference>
<evidence type="ECO:0000313" key="9">
    <source>
        <dbReference type="Proteomes" id="UP000467006"/>
    </source>
</evidence>
<proteinExistence type="predicted"/>
<evidence type="ECO:0000313" key="8">
    <source>
        <dbReference type="EMBL" id="BBX20418.1"/>
    </source>
</evidence>
<keyword evidence="6" id="KW-0472">Membrane</keyword>
<keyword evidence="9" id="KW-1185">Reference proteome</keyword>
<sequence>MTAVSAAPIRVGPRRYVGPGQAIPALDGVRALAVGLVLAAHGGVPGFSGGFLGVDVFFVLSGFLITSLLLDEIGRTGRIGLKSFWIRRARRLLPALLVMVLTVVLVRELFAAESIANLRTEAVAAFFWVSNWVFVGDHTDYFSQGAPPSPLQHTWSLGVEEQYYLFWPLLLAAVVAGLARIAYRRGVPLSTRVVRWAVLAIAMLGCLASAAATMLFTTEESLNRVYFGTDTRAQALLVGAAAAALVVRDWRGMTAGVESLRSRWARGLCWALPVVGLVMLVTAARFATGSAQEFRSGLLIIVAVAAILIIAPVALVQDGPVAKVLSMAPLVGLGAISYGVYLWHWPIFLLLNGERTGSEGWQLFALRCAATIAVAAVSWWLIEQPIREWRPRVVPMLPLATATAATAAVVTMTVMPPGVAPMKTPDPLIDSAALVAPEIPVEVTRPARQRDPADLQVAVFGDSIAWTLMRYLPETPGVEFADYTTIGCGIARGGPYEYVGQELNQKPECDAWPSRWAQRIAHAQPDVVLLVVGRWEVVDRMNEGRWTHIGEPGYDAYLRAELRRALDILGSTGAPIVATTEPYNRRAEKPDGSLYPEDQPKRVEAWNALLRSVVAERPHASVLDLNRKLSPNGYYQTRVDGIRLRSDGVHPTPEAVEWLTPWLVEGLTPQ</sequence>
<dbReference type="InterPro" id="IPR036514">
    <property type="entry name" value="SGNH_hydro_sf"/>
</dbReference>
<keyword evidence="7" id="KW-0012">Acyltransferase</keyword>
<dbReference type="PANTHER" id="PTHR23028:SF53">
    <property type="entry name" value="ACYL_TRANSF_3 DOMAIN-CONTAINING PROTEIN"/>
    <property type="match status" value="1"/>
</dbReference>
<evidence type="ECO:0000256" key="1">
    <source>
        <dbReference type="ARBA" id="ARBA00004651"/>
    </source>
</evidence>
<evidence type="ECO:0000256" key="3">
    <source>
        <dbReference type="ARBA" id="ARBA00022679"/>
    </source>
</evidence>
<evidence type="ECO:0000256" key="5">
    <source>
        <dbReference type="ARBA" id="ARBA00022989"/>
    </source>
</evidence>
<keyword evidence="3" id="KW-0808">Transferase</keyword>
<accession>A0A7I7KA97</accession>
<dbReference type="Proteomes" id="UP000467006">
    <property type="component" value="Chromosome"/>
</dbReference>
<comment type="subcellular location">
    <subcellularLocation>
        <location evidence="1">Cell membrane</location>
        <topology evidence="1">Multi-pass membrane protein</topology>
    </subcellularLocation>
</comment>
<gene>
    <name evidence="8" type="ORF">MDUV_52780</name>
</gene>
<dbReference type="GO" id="GO:0016747">
    <property type="term" value="F:acyltransferase activity, transferring groups other than amino-acyl groups"/>
    <property type="evidence" value="ECO:0007669"/>
    <property type="project" value="InterPro"/>
</dbReference>